<feature type="transmembrane region" description="Helical" evidence="6">
    <location>
        <begin position="279"/>
        <end position="304"/>
    </location>
</feature>
<comment type="similarity">
    <text evidence="1">Belongs to the sigma-70 factor family. ECF subfamily.</text>
</comment>
<feature type="compositionally biased region" description="Polar residues" evidence="5">
    <location>
        <begin position="1"/>
        <end position="15"/>
    </location>
</feature>
<evidence type="ECO:0000256" key="1">
    <source>
        <dbReference type="ARBA" id="ARBA00010641"/>
    </source>
</evidence>
<reference evidence="9 10" key="1">
    <citation type="submission" date="2017-09" db="EMBL/GenBank/DDBJ databases">
        <title>Complete genome sequence of Verrucomicrobial strain HZ-65, isolated from freshwater.</title>
        <authorList>
            <person name="Choi A."/>
        </authorList>
    </citation>
    <scope>NUCLEOTIDE SEQUENCE [LARGE SCALE GENOMIC DNA]</scope>
    <source>
        <strain evidence="9 10">HZ-65</strain>
    </source>
</reference>
<feature type="transmembrane region" description="Helical" evidence="6">
    <location>
        <begin position="555"/>
        <end position="574"/>
    </location>
</feature>
<protein>
    <recommendedName>
        <fullName evidence="11">RNA polymerase sigma factor</fullName>
    </recommendedName>
</protein>
<dbReference type="InterPro" id="IPR013325">
    <property type="entry name" value="RNA_pol_sigma_r2"/>
</dbReference>
<evidence type="ECO:0000313" key="9">
    <source>
        <dbReference type="EMBL" id="ATC64373.1"/>
    </source>
</evidence>
<evidence type="ECO:0008006" key="11">
    <source>
        <dbReference type="Google" id="ProtNLM"/>
    </source>
</evidence>
<feature type="transmembrane region" description="Helical" evidence="6">
    <location>
        <begin position="360"/>
        <end position="377"/>
    </location>
</feature>
<dbReference type="InterPro" id="IPR013324">
    <property type="entry name" value="RNA_pol_sigma_r3/r4-like"/>
</dbReference>
<keyword evidence="6" id="KW-0812">Transmembrane</keyword>
<dbReference type="InterPro" id="IPR036388">
    <property type="entry name" value="WH-like_DNA-bd_sf"/>
</dbReference>
<feature type="domain" description="RNA polymerase sigma factor 70 region 4 type 2" evidence="8">
    <location>
        <begin position="162"/>
        <end position="211"/>
    </location>
</feature>
<dbReference type="NCBIfam" id="TIGR02937">
    <property type="entry name" value="sigma70-ECF"/>
    <property type="match status" value="1"/>
</dbReference>
<dbReference type="Gene3D" id="1.10.10.10">
    <property type="entry name" value="Winged helix-like DNA-binding domain superfamily/Winged helix DNA-binding domain"/>
    <property type="match status" value="1"/>
</dbReference>
<dbReference type="PANTHER" id="PTHR43133:SF51">
    <property type="entry name" value="RNA POLYMERASE SIGMA FACTOR"/>
    <property type="match status" value="1"/>
</dbReference>
<dbReference type="Proteomes" id="UP000217265">
    <property type="component" value="Chromosome"/>
</dbReference>
<keyword evidence="6" id="KW-1133">Transmembrane helix</keyword>
<dbReference type="Pfam" id="PF04542">
    <property type="entry name" value="Sigma70_r2"/>
    <property type="match status" value="1"/>
</dbReference>
<dbReference type="InterPro" id="IPR014284">
    <property type="entry name" value="RNA_pol_sigma-70_dom"/>
</dbReference>
<dbReference type="EMBL" id="CP023344">
    <property type="protein sequence ID" value="ATC64373.1"/>
    <property type="molecule type" value="Genomic_DNA"/>
</dbReference>
<feature type="transmembrane region" description="Helical" evidence="6">
    <location>
        <begin position="316"/>
        <end position="340"/>
    </location>
</feature>
<dbReference type="KEGG" id="vbh:CMV30_10625"/>
<keyword evidence="3" id="KW-0731">Sigma factor</keyword>
<keyword evidence="10" id="KW-1185">Reference proteome</keyword>
<dbReference type="Gene3D" id="1.10.1740.10">
    <property type="match status" value="1"/>
</dbReference>
<dbReference type="SUPFAM" id="SSF88946">
    <property type="entry name" value="Sigma2 domain of RNA polymerase sigma factors"/>
    <property type="match status" value="1"/>
</dbReference>
<feature type="transmembrane region" description="Helical" evidence="6">
    <location>
        <begin position="438"/>
        <end position="458"/>
    </location>
</feature>
<feature type="region of interest" description="Disordered" evidence="5">
    <location>
        <begin position="135"/>
        <end position="156"/>
    </location>
</feature>
<evidence type="ECO:0000256" key="5">
    <source>
        <dbReference type="SAM" id="MobiDB-lite"/>
    </source>
</evidence>
<evidence type="ECO:0000256" key="4">
    <source>
        <dbReference type="ARBA" id="ARBA00023163"/>
    </source>
</evidence>
<dbReference type="Pfam" id="PF08281">
    <property type="entry name" value="Sigma70_r4_2"/>
    <property type="match status" value="1"/>
</dbReference>
<evidence type="ECO:0000256" key="2">
    <source>
        <dbReference type="ARBA" id="ARBA00023015"/>
    </source>
</evidence>
<name>A0A290Q7I6_9BACT</name>
<dbReference type="GO" id="GO:0006352">
    <property type="term" value="P:DNA-templated transcription initiation"/>
    <property type="evidence" value="ECO:0007669"/>
    <property type="project" value="InterPro"/>
</dbReference>
<feature type="compositionally biased region" description="Polar residues" evidence="5">
    <location>
        <begin position="31"/>
        <end position="40"/>
    </location>
</feature>
<sequence>MHRCSSRGQQHSPKNSPSPFPRPQPLESVKTLPTSSAAARPNQETVLVAASLGGDRASFGQLVSLHQAAVSGVAYSICGDFAASEDLAQEAFVAAWKQLPDLQDPARFRAWVCGIARLLALNYVRTRARHALDDVTDPESQNLSLDEPSPRDAATTEEEKALLWRTLARLPENYREPLVLFYREQKSIAQVAAALELTDDVVKQRLSRGRVLLRDELSSVLETALFRTRPGSAFTAAVLTALPPALAAAGIAASAGTAKAASLAGAGSSKSSATAASTAGISLLGTVASAIIGLLGIYVAFRVWRGARIDPVVRTLLLRVFAASTAAAGLFGGAFTWVALTKNAGLASTGLSTGTTLTGLTLGYLALQSVIAVFLFARLQKLARASEAAKLPQLIILPTTRSPRRYESRIRFLDLPLIAIAQGADPVRGERIGIARGWLAFGDVAFGGLVGIGAVTLAPISIGAVSAGLVCISGIGLGALSFSSAAFGVLAFGGLAFGWSLAVGGLAFAHDIALGGIAISRELALGGLAYAPDANTAHAWQTFQSHPLCHAILHWLPHASLLSLLAVPSLYFAVRRLK</sequence>
<evidence type="ECO:0000256" key="6">
    <source>
        <dbReference type="SAM" id="Phobius"/>
    </source>
</evidence>
<dbReference type="CDD" id="cd06171">
    <property type="entry name" value="Sigma70_r4"/>
    <property type="match status" value="1"/>
</dbReference>
<feature type="domain" description="RNA polymerase sigma-70 region 2" evidence="7">
    <location>
        <begin position="62"/>
        <end position="129"/>
    </location>
</feature>
<proteinExistence type="inferred from homology"/>
<feature type="region of interest" description="Disordered" evidence="5">
    <location>
        <begin position="1"/>
        <end position="40"/>
    </location>
</feature>
<dbReference type="SUPFAM" id="SSF88659">
    <property type="entry name" value="Sigma3 and sigma4 domains of RNA polymerase sigma factors"/>
    <property type="match status" value="1"/>
</dbReference>
<organism evidence="9 10">
    <name type="scientific">Nibricoccus aquaticus</name>
    <dbReference type="NCBI Taxonomy" id="2576891"/>
    <lineage>
        <taxon>Bacteria</taxon>
        <taxon>Pseudomonadati</taxon>
        <taxon>Verrucomicrobiota</taxon>
        <taxon>Opitutia</taxon>
        <taxon>Opitutales</taxon>
        <taxon>Opitutaceae</taxon>
        <taxon>Nibricoccus</taxon>
    </lineage>
</organism>
<gene>
    <name evidence="9" type="ORF">CMV30_10625</name>
</gene>
<evidence type="ECO:0000259" key="7">
    <source>
        <dbReference type="Pfam" id="PF04542"/>
    </source>
</evidence>
<evidence type="ECO:0000313" key="10">
    <source>
        <dbReference type="Proteomes" id="UP000217265"/>
    </source>
</evidence>
<feature type="transmembrane region" description="Helical" evidence="6">
    <location>
        <begin position="464"/>
        <end position="482"/>
    </location>
</feature>
<accession>A0A290Q7I6</accession>
<dbReference type="InterPro" id="IPR039425">
    <property type="entry name" value="RNA_pol_sigma-70-like"/>
</dbReference>
<dbReference type="InterPro" id="IPR013249">
    <property type="entry name" value="RNA_pol_sigma70_r4_t2"/>
</dbReference>
<dbReference type="InterPro" id="IPR007627">
    <property type="entry name" value="RNA_pol_sigma70_r2"/>
</dbReference>
<keyword evidence="2" id="KW-0805">Transcription regulation</keyword>
<evidence type="ECO:0000259" key="8">
    <source>
        <dbReference type="Pfam" id="PF08281"/>
    </source>
</evidence>
<keyword evidence="6" id="KW-0472">Membrane</keyword>
<dbReference type="GO" id="GO:0016987">
    <property type="term" value="F:sigma factor activity"/>
    <property type="evidence" value="ECO:0007669"/>
    <property type="project" value="UniProtKB-KW"/>
</dbReference>
<dbReference type="GO" id="GO:0003677">
    <property type="term" value="F:DNA binding"/>
    <property type="evidence" value="ECO:0007669"/>
    <property type="project" value="InterPro"/>
</dbReference>
<evidence type="ECO:0000256" key="3">
    <source>
        <dbReference type="ARBA" id="ARBA00023082"/>
    </source>
</evidence>
<dbReference type="PANTHER" id="PTHR43133">
    <property type="entry name" value="RNA POLYMERASE ECF-TYPE SIGMA FACTO"/>
    <property type="match status" value="1"/>
</dbReference>
<keyword evidence="4" id="KW-0804">Transcription</keyword>
<dbReference type="AlphaFoldDB" id="A0A290Q7I6"/>
<feature type="transmembrane region" description="Helical" evidence="6">
    <location>
        <begin position="489"/>
        <end position="509"/>
    </location>
</feature>